<reference evidence="1 2" key="2">
    <citation type="journal article" date="2022" name="Mol. Ecol. Resour.">
        <title>The genomes of chicory, endive, great burdock and yacon provide insights into Asteraceae paleo-polyploidization history and plant inulin production.</title>
        <authorList>
            <person name="Fan W."/>
            <person name="Wang S."/>
            <person name="Wang H."/>
            <person name="Wang A."/>
            <person name="Jiang F."/>
            <person name="Liu H."/>
            <person name="Zhao H."/>
            <person name="Xu D."/>
            <person name="Zhang Y."/>
        </authorList>
    </citation>
    <scope>NUCLEOTIDE SEQUENCE [LARGE SCALE GENOMIC DNA]</scope>
    <source>
        <strain evidence="2">cv. Yunnan</strain>
        <tissue evidence="1">Leaves</tissue>
    </source>
</reference>
<name>A0ACB9JBT1_9ASTR</name>
<comment type="caution">
    <text evidence="1">The sequence shown here is derived from an EMBL/GenBank/DDBJ whole genome shotgun (WGS) entry which is preliminary data.</text>
</comment>
<keyword evidence="2" id="KW-1185">Reference proteome</keyword>
<dbReference type="Proteomes" id="UP001056120">
    <property type="component" value="Linkage Group LG04"/>
</dbReference>
<gene>
    <name evidence="1" type="ORF">L1987_10797</name>
</gene>
<organism evidence="1 2">
    <name type="scientific">Smallanthus sonchifolius</name>
    <dbReference type="NCBI Taxonomy" id="185202"/>
    <lineage>
        <taxon>Eukaryota</taxon>
        <taxon>Viridiplantae</taxon>
        <taxon>Streptophyta</taxon>
        <taxon>Embryophyta</taxon>
        <taxon>Tracheophyta</taxon>
        <taxon>Spermatophyta</taxon>
        <taxon>Magnoliopsida</taxon>
        <taxon>eudicotyledons</taxon>
        <taxon>Gunneridae</taxon>
        <taxon>Pentapetalae</taxon>
        <taxon>asterids</taxon>
        <taxon>campanulids</taxon>
        <taxon>Asterales</taxon>
        <taxon>Asteraceae</taxon>
        <taxon>Asteroideae</taxon>
        <taxon>Heliantheae alliance</taxon>
        <taxon>Millerieae</taxon>
        <taxon>Smallanthus</taxon>
    </lineage>
</organism>
<evidence type="ECO:0000313" key="2">
    <source>
        <dbReference type="Proteomes" id="UP001056120"/>
    </source>
</evidence>
<accession>A0ACB9JBT1</accession>
<sequence length="67" mass="7591">MSSVIHRIQKMKDSQSIGKEKVFSKESPMKPFEAVSSDKEQNHNKKLKPLKSEKSDNSELLKINSGC</sequence>
<reference evidence="2" key="1">
    <citation type="journal article" date="2022" name="Mol. Ecol. Resour.">
        <title>The genomes of chicory, endive, great burdock and yacon provide insights into Asteraceae palaeo-polyploidization history and plant inulin production.</title>
        <authorList>
            <person name="Fan W."/>
            <person name="Wang S."/>
            <person name="Wang H."/>
            <person name="Wang A."/>
            <person name="Jiang F."/>
            <person name="Liu H."/>
            <person name="Zhao H."/>
            <person name="Xu D."/>
            <person name="Zhang Y."/>
        </authorList>
    </citation>
    <scope>NUCLEOTIDE SEQUENCE [LARGE SCALE GENOMIC DNA]</scope>
    <source>
        <strain evidence="2">cv. Yunnan</strain>
    </source>
</reference>
<proteinExistence type="predicted"/>
<protein>
    <submittedName>
        <fullName evidence="1">Uncharacterized protein</fullName>
    </submittedName>
</protein>
<evidence type="ECO:0000313" key="1">
    <source>
        <dbReference type="EMBL" id="KAI3817010.1"/>
    </source>
</evidence>
<dbReference type="EMBL" id="CM042021">
    <property type="protein sequence ID" value="KAI3817010.1"/>
    <property type="molecule type" value="Genomic_DNA"/>
</dbReference>